<evidence type="ECO:0000259" key="1">
    <source>
        <dbReference type="Pfam" id="PF13843"/>
    </source>
</evidence>
<reference evidence="2" key="1">
    <citation type="journal article" date="2023" name="Insect Mol. Biol.">
        <title>Genome sequencing provides insights into the evolution of gene families encoding plant cell wall-degrading enzymes in longhorned beetles.</title>
        <authorList>
            <person name="Shin N.R."/>
            <person name="Okamura Y."/>
            <person name="Kirsch R."/>
            <person name="Pauchet Y."/>
        </authorList>
    </citation>
    <scope>NUCLEOTIDE SEQUENCE</scope>
    <source>
        <strain evidence="2">MMC_N1</strain>
    </source>
</reference>
<keyword evidence="3" id="KW-1185">Reference proteome</keyword>
<dbReference type="EMBL" id="JAPWTJ010002524">
    <property type="protein sequence ID" value="KAJ8965808.1"/>
    <property type="molecule type" value="Genomic_DNA"/>
</dbReference>
<name>A0ABQ9IUU8_9CUCU</name>
<dbReference type="PANTHER" id="PTHR46599">
    <property type="entry name" value="PIGGYBAC TRANSPOSABLE ELEMENT-DERIVED PROTEIN 4"/>
    <property type="match status" value="1"/>
</dbReference>
<feature type="domain" description="PiggyBac transposable element-derived protein" evidence="1">
    <location>
        <begin position="3"/>
        <end position="344"/>
    </location>
</feature>
<evidence type="ECO:0000313" key="3">
    <source>
        <dbReference type="Proteomes" id="UP001162164"/>
    </source>
</evidence>
<dbReference type="Pfam" id="PF13843">
    <property type="entry name" value="DDE_Tnp_1_7"/>
    <property type="match status" value="1"/>
</dbReference>
<dbReference type="PANTHER" id="PTHR46599:SF6">
    <property type="entry name" value="DUAL SPECIFICITY PHOSPHATASE 26"/>
    <property type="match status" value="1"/>
</dbReference>
<accession>A0ABQ9IUU8</accession>
<dbReference type="Proteomes" id="UP001162164">
    <property type="component" value="Unassembled WGS sequence"/>
</dbReference>
<comment type="caution">
    <text evidence="2">The sequence shown here is derived from an EMBL/GenBank/DDBJ whole genome shotgun (WGS) entry which is preliminary data.</text>
</comment>
<dbReference type="InterPro" id="IPR029526">
    <property type="entry name" value="PGBD"/>
</dbReference>
<proteinExistence type="predicted"/>
<evidence type="ECO:0000313" key="2">
    <source>
        <dbReference type="EMBL" id="KAJ8965808.1"/>
    </source>
</evidence>
<organism evidence="2 3">
    <name type="scientific">Molorchus minor</name>
    <dbReference type="NCBI Taxonomy" id="1323400"/>
    <lineage>
        <taxon>Eukaryota</taxon>
        <taxon>Metazoa</taxon>
        <taxon>Ecdysozoa</taxon>
        <taxon>Arthropoda</taxon>
        <taxon>Hexapoda</taxon>
        <taxon>Insecta</taxon>
        <taxon>Pterygota</taxon>
        <taxon>Neoptera</taxon>
        <taxon>Endopterygota</taxon>
        <taxon>Coleoptera</taxon>
        <taxon>Polyphaga</taxon>
        <taxon>Cucujiformia</taxon>
        <taxon>Chrysomeloidea</taxon>
        <taxon>Cerambycidae</taxon>
        <taxon>Lamiinae</taxon>
        <taxon>Monochamini</taxon>
        <taxon>Molorchus</taxon>
    </lineage>
</organism>
<protein>
    <recommendedName>
        <fullName evidence="1">PiggyBac transposable element-derived protein domain-containing protein</fullName>
    </recommendedName>
</protein>
<gene>
    <name evidence="2" type="ORF">NQ317_000436</name>
</gene>
<sequence>MTDTMLEKIVFYTNEYIRSKSYDTKDLRTHNITDLIELKAFIGLLYISGANKSGRQNIEDLFRSNGMAMEIFRLTMCQRRFQFLLTHIRFDQKITRAERQSFDKFAAFREIFDEFVSNLPKHYNPSAYLTIDEILASFRGRCGFKVYIPSKPNRYGIKIYALVDAKLFYVIKLEVYLGKQPQGPFAVDNTNLALVCRLCEPVRGSNRNITMDNFFTSKAVADTLLRDYHLTIIGTMRKNKPQIPSELIMIRRPEKSSMFTFDETSTLVSYVPRKNKCVIVLSTMHHDDKLDATTGKPEMIIDYNHTKGGVDVVDQMSEAYNCARATRRWPLVVFYELLNVAGINTCIVFKSNNQTSIRRRKFLELLGYELIQDHISRRSTNKRLPRTIRLRLQEMCGKETENVPANQNPIYGRCLLCSSKKNRKTRYKCLKCSRFLCLEHLNGICHDCYIGEDTDE</sequence>